<dbReference type="RefSeq" id="WP_232136745.1">
    <property type="nucleotide sequence ID" value="NZ_CP089507.1"/>
</dbReference>
<evidence type="ECO:0000256" key="6">
    <source>
        <dbReference type="ARBA" id="ARBA00023136"/>
    </source>
</evidence>
<accession>A0ABS8UFQ3</accession>
<keyword evidence="5 7" id="KW-1133">Transmembrane helix</keyword>
<comment type="caution">
    <text evidence="8">The sequence shown here is derived from an EMBL/GenBank/DDBJ whole genome shotgun (WGS) entry which is preliminary data.</text>
</comment>
<evidence type="ECO:0000313" key="8">
    <source>
        <dbReference type="EMBL" id="MCD9097667.1"/>
    </source>
</evidence>
<keyword evidence="4 7" id="KW-0812">Transmembrane</keyword>
<keyword evidence="3 8" id="KW-0808">Transferase</keyword>
<evidence type="ECO:0000256" key="3">
    <source>
        <dbReference type="ARBA" id="ARBA00022679"/>
    </source>
</evidence>
<feature type="transmembrane region" description="Helical" evidence="7">
    <location>
        <begin position="326"/>
        <end position="343"/>
    </location>
</feature>
<feature type="transmembrane region" description="Helical" evidence="7">
    <location>
        <begin position="52"/>
        <end position="70"/>
    </location>
</feature>
<feature type="transmembrane region" description="Helical" evidence="7">
    <location>
        <begin position="76"/>
        <end position="94"/>
    </location>
</feature>
<evidence type="ECO:0000313" key="9">
    <source>
        <dbReference type="Proteomes" id="UP001430360"/>
    </source>
</evidence>
<name>A0ABS8UFQ3_9GAMM</name>
<evidence type="ECO:0000256" key="7">
    <source>
        <dbReference type="SAM" id="Phobius"/>
    </source>
</evidence>
<proteinExistence type="predicted"/>
<evidence type="ECO:0000256" key="2">
    <source>
        <dbReference type="ARBA" id="ARBA00022475"/>
    </source>
</evidence>
<sequence>MIEILTHLDWASALFALALTWLTLWLCTPLARRLNLLDHPQGRKDHEVATPVTGGLAMVIGVVVAGLVFVPEIGDGFVGFLGAAVILLVIGVLDDLFDVRWTWRVLAQVSAALVMVYVGDVRVEQLGPAVGLSSMSLGMLSVPFTVFATVGLINAINMVDGVDGLAGSLVWAALLMLAAAALYAGNALIADRMMILMGAIAAFLAFNLRLPWRKRASLFMGNAGSAFLGLVIAWFAFRLTQNPGHPVNPVLALWLVPVPVMDTLVVMLRRVSARKSPFHADRNHIHHLMLEAGFGHTQVVFVLVVFSLLCGLAAGSAMRADVPHPVLLLAYVLMCLAWYLLTARRERVLHVMRRLARLSGRKVAPASPPGA</sequence>
<gene>
    <name evidence="8" type="ORF">LTT95_12030</name>
</gene>
<feature type="transmembrane region" description="Helical" evidence="7">
    <location>
        <begin position="12"/>
        <end position="31"/>
    </location>
</feature>
<feature type="transmembrane region" description="Helical" evidence="7">
    <location>
        <begin position="130"/>
        <end position="153"/>
    </location>
</feature>
<dbReference type="Proteomes" id="UP001430360">
    <property type="component" value="Unassembled WGS sequence"/>
</dbReference>
<dbReference type="PANTHER" id="PTHR22926">
    <property type="entry name" value="PHOSPHO-N-ACETYLMURAMOYL-PENTAPEPTIDE-TRANSFERASE"/>
    <property type="match status" value="1"/>
</dbReference>
<feature type="transmembrane region" description="Helical" evidence="7">
    <location>
        <begin position="165"/>
        <end position="183"/>
    </location>
</feature>
<keyword evidence="2" id="KW-1003">Cell membrane</keyword>
<feature type="transmembrane region" description="Helical" evidence="7">
    <location>
        <begin position="101"/>
        <end position="118"/>
    </location>
</feature>
<reference evidence="8" key="1">
    <citation type="submission" date="2021-12" db="EMBL/GenBank/DDBJ databases">
        <authorList>
            <person name="Ulrich A."/>
        </authorList>
    </citation>
    <scope>NUCLEOTIDE SEQUENCE</scope>
    <source>
        <strain evidence="8">A1P009</strain>
    </source>
</reference>
<organism evidence="8 9">
    <name type="scientific">Luteimonas fraxinea</name>
    <dbReference type="NCBI Taxonomy" id="2901869"/>
    <lineage>
        <taxon>Bacteria</taxon>
        <taxon>Pseudomonadati</taxon>
        <taxon>Pseudomonadota</taxon>
        <taxon>Gammaproteobacteria</taxon>
        <taxon>Lysobacterales</taxon>
        <taxon>Lysobacteraceae</taxon>
        <taxon>Luteimonas</taxon>
    </lineage>
</organism>
<evidence type="ECO:0000256" key="5">
    <source>
        <dbReference type="ARBA" id="ARBA00022989"/>
    </source>
</evidence>
<comment type="subcellular location">
    <subcellularLocation>
        <location evidence="1">Cell membrane</location>
        <topology evidence="1">Multi-pass membrane protein</topology>
    </subcellularLocation>
</comment>
<feature type="transmembrane region" description="Helical" evidence="7">
    <location>
        <begin position="218"/>
        <end position="237"/>
    </location>
</feature>
<evidence type="ECO:0000256" key="4">
    <source>
        <dbReference type="ARBA" id="ARBA00022692"/>
    </source>
</evidence>
<dbReference type="GO" id="GO:0016740">
    <property type="term" value="F:transferase activity"/>
    <property type="evidence" value="ECO:0007669"/>
    <property type="project" value="UniProtKB-KW"/>
</dbReference>
<reference evidence="8" key="2">
    <citation type="journal article" date="2022" name="Syst. Appl. Microbiol.">
        <title>Physiological and genomic characterisation of Luteimonas fraxinea sp. nov., a bacterial species associated with trees tolerant to ash dieback.</title>
        <authorList>
            <person name="Ulrich K."/>
            <person name="Becker R."/>
            <person name="Behrendt U."/>
            <person name="Kube M."/>
            <person name="Schneck V."/>
            <person name="Ulrich A."/>
        </authorList>
    </citation>
    <scope>NUCLEOTIDE SEQUENCE</scope>
    <source>
        <strain evidence="8">A1P009</strain>
    </source>
</reference>
<protein>
    <submittedName>
        <fullName evidence="8">Undecaprenyl/decaprenyl-phosphate alpha-N-acetylglucosaminyl 1-phosphate transferase</fullName>
    </submittedName>
</protein>
<dbReference type="PANTHER" id="PTHR22926:SF3">
    <property type="entry name" value="UNDECAPRENYL-PHOSPHATE ALPHA-N-ACETYLGLUCOSAMINYL 1-PHOSPHATE TRANSFERASE"/>
    <property type="match status" value="1"/>
</dbReference>
<dbReference type="Pfam" id="PF00953">
    <property type="entry name" value="Glycos_transf_4"/>
    <property type="match status" value="1"/>
</dbReference>
<dbReference type="InterPro" id="IPR000715">
    <property type="entry name" value="Glycosyl_transferase_4"/>
</dbReference>
<feature type="transmembrane region" description="Helical" evidence="7">
    <location>
        <begin position="249"/>
        <end position="268"/>
    </location>
</feature>
<keyword evidence="6 7" id="KW-0472">Membrane</keyword>
<feature type="transmembrane region" description="Helical" evidence="7">
    <location>
        <begin position="288"/>
        <end position="314"/>
    </location>
</feature>
<evidence type="ECO:0000256" key="1">
    <source>
        <dbReference type="ARBA" id="ARBA00004651"/>
    </source>
</evidence>
<feature type="transmembrane region" description="Helical" evidence="7">
    <location>
        <begin position="189"/>
        <end position="206"/>
    </location>
</feature>
<dbReference type="EMBL" id="JAJQKU010000003">
    <property type="protein sequence ID" value="MCD9097667.1"/>
    <property type="molecule type" value="Genomic_DNA"/>
</dbReference>
<dbReference type="CDD" id="cd06853">
    <property type="entry name" value="GT_WecA_like"/>
    <property type="match status" value="1"/>
</dbReference>
<keyword evidence="9" id="KW-1185">Reference proteome</keyword>